<reference evidence="2" key="1">
    <citation type="journal article" date="2013" name="Nature">
        <title>Pan genome of the phytoplankton Emiliania underpins its global distribution.</title>
        <authorList>
            <person name="Read B.A."/>
            <person name="Kegel J."/>
            <person name="Klute M.J."/>
            <person name="Kuo A."/>
            <person name="Lefebvre S.C."/>
            <person name="Maumus F."/>
            <person name="Mayer C."/>
            <person name="Miller J."/>
            <person name="Monier A."/>
            <person name="Salamov A."/>
            <person name="Young J."/>
            <person name="Aguilar M."/>
            <person name="Claverie J.M."/>
            <person name="Frickenhaus S."/>
            <person name="Gonzalez K."/>
            <person name="Herman E.K."/>
            <person name="Lin Y.C."/>
            <person name="Napier J."/>
            <person name="Ogata H."/>
            <person name="Sarno A.F."/>
            <person name="Shmutz J."/>
            <person name="Schroeder D."/>
            <person name="de Vargas C."/>
            <person name="Verret F."/>
            <person name="von Dassow P."/>
            <person name="Valentin K."/>
            <person name="Van de Peer Y."/>
            <person name="Wheeler G."/>
            <person name="Dacks J.B."/>
            <person name="Delwiche C.F."/>
            <person name="Dyhrman S.T."/>
            <person name="Glockner G."/>
            <person name="John U."/>
            <person name="Richards T."/>
            <person name="Worden A.Z."/>
            <person name="Zhang X."/>
            <person name="Grigoriev I.V."/>
            <person name="Allen A.E."/>
            <person name="Bidle K."/>
            <person name="Borodovsky M."/>
            <person name="Bowler C."/>
            <person name="Brownlee C."/>
            <person name="Cock J.M."/>
            <person name="Elias M."/>
            <person name="Gladyshev V.N."/>
            <person name="Groth M."/>
            <person name="Guda C."/>
            <person name="Hadaegh A."/>
            <person name="Iglesias-Rodriguez M.D."/>
            <person name="Jenkins J."/>
            <person name="Jones B.M."/>
            <person name="Lawson T."/>
            <person name="Leese F."/>
            <person name="Lindquist E."/>
            <person name="Lobanov A."/>
            <person name="Lomsadze A."/>
            <person name="Malik S.B."/>
            <person name="Marsh M.E."/>
            <person name="Mackinder L."/>
            <person name="Mock T."/>
            <person name="Mueller-Roeber B."/>
            <person name="Pagarete A."/>
            <person name="Parker M."/>
            <person name="Probert I."/>
            <person name="Quesneville H."/>
            <person name="Raines C."/>
            <person name="Rensing S.A."/>
            <person name="Riano-Pachon D.M."/>
            <person name="Richier S."/>
            <person name="Rokitta S."/>
            <person name="Shiraiwa Y."/>
            <person name="Soanes D.M."/>
            <person name="van der Giezen M."/>
            <person name="Wahlund T.M."/>
            <person name="Williams B."/>
            <person name="Wilson W."/>
            <person name="Wolfe G."/>
            <person name="Wurch L.L."/>
        </authorList>
    </citation>
    <scope>NUCLEOTIDE SEQUENCE</scope>
</reference>
<reference evidence="1" key="2">
    <citation type="submission" date="2024-10" db="UniProtKB">
        <authorList>
            <consortium name="EnsemblProtists"/>
        </authorList>
    </citation>
    <scope>IDENTIFICATION</scope>
</reference>
<evidence type="ECO:0000313" key="1">
    <source>
        <dbReference type="EnsemblProtists" id="EOD26185"/>
    </source>
</evidence>
<dbReference type="GeneID" id="17271728"/>
<dbReference type="HOGENOM" id="CLU_592420_0_0_1"/>
<dbReference type="RefSeq" id="XP_005778614.1">
    <property type="nucleotide sequence ID" value="XM_005778557.1"/>
</dbReference>
<proteinExistence type="predicted"/>
<dbReference type="EnsemblProtists" id="EOD26185">
    <property type="protein sequence ID" value="EOD26185"/>
    <property type="gene ID" value="EMIHUDRAFT_236994"/>
</dbReference>
<dbReference type="PaxDb" id="2903-EOD26185"/>
<sequence length="462" mass="51007">MRSSNVSGNRLPEVKKRRRPANLASAAAALFRGRCICAALLLGLLPAADTAKVIDLRGLRRTHARNGDGPPSNSSNLAPEDPAVCGDHALCADKLREARVVFLSCIGYRDGGPQLRCLETARAMRARGVPALCVTNCFFKTLRLIVEHARRPLQAVVIVKASMGRADIEYVRRELRPITCNMLHDTMDLNPKIHWTHKMPCYNGSYAQMLTGVIANNEAAWQHLRDICPALSNATQAGLPVHTIEHFHSVTRRVSDGDSWPSKPRALLVMEHHAEDSSNWGFCTTIRQALPPEVDFNCAPLWSGKAANSRLHFFTRELNLTRNEVHERMSRPMGTGELFTAVFARYHLLLQWHASNSAQRLLNALATGVPVVAKTNAAFRAVLPRTSKSKVLLVSNHSELFSVVAALAASNAYRRQVSDAGVALANLYSVNRTVSRYLSAFRVGTRACQRTRQFGSAPSVRR</sequence>
<protein>
    <submittedName>
        <fullName evidence="1">Uncharacterized protein</fullName>
    </submittedName>
</protein>
<name>A0A0D3JRQ0_EMIH1</name>
<dbReference type="Proteomes" id="UP000013827">
    <property type="component" value="Unassembled WGS sequence"/>
</dbReference>
<evidence type="ECO:0000313" key="2">
    <source>
        <dbReference type="Proteomes" id="UP000013827"/>
    </source>
</evidence>
<dbReference type="AlphaFoldDB" id="A0A0D3JRQ0"/>
<dbReference type="KEGG" id="ehx:EMIHUDRAFT_236994"/>
<organism evidence="1 2">
    <name type="scientific">Emiliania huxleyi (strain CCMP1516)</name>
    <dbReference type="NCBI Taxonomy" id="280463"/>
    <lineage>
        <taxon>Eukaryota</taxon>
        <taxon>Haptista</taxon>
        <taxon>Haptophyta</taxon>
        <taxon>Prymnesiophyceae</taxon>
        <taxon>Isochrysidales</taxon>
        <taxon>Noelaerhabdaceae</taxon>
        <taxon>Emiliania</taxon>
    </lineage>
</organism>
<accession>A0A0D3JRQ0</accession>
<keyword evidence="2" id="KW-1185">Reference proteome</keyword>